<sequence length="88" mass="10211">MLFGLTNAPAAIVSLMNSVFQEYLNELVIIFTDDSFMFWKDLEEDEVHLREVLVRMQDQKWVARWASAHSGSGSLVFCIILSPRRRFS</sequence>
<proteinExistence type="predicted"/>
<evidence type="ECO:0000313" key="2">
    <source>
        <dbReference type="Proteomes" id="UP001558713"/>
    </source>
</evidence>
<dbReference type="Gene3D" id="3.30.70.270">
    <property type="match status" value="1"/>
</dbReference>
<dbReference type="Proteomes" id="UP001558713">
    <property type="component" value="Unassembled WGS sequence"/>
</dbReference>
<name>A0ABD0Z2V4_CARAN</name>
<organism evidence="1 2">
    <name type="scientific">Cardamine amara subsp. amara</name>
    <dbReference type="NCBI Taxonomy" id="228776"/>
    <lineage>
        <taxon>Eukaryota</taxon>
        <taxon>Viridiplantae</taxon>
        <taxon>Streptophyta</taxon>
        <taxon>Embryophyta</taxon>
        <taxon>Tracheophyta</taxon>
        <taxon>Spermatophyta</taxon>
        <taxon>Magnoliopsida</taxon>
        <taxon>eudicotyledons</taxon>
        <taxon>Gunneridae</taxon>
        <taxon>Pentapetalae</taxon>
        <taxon>rosids</taxon>
        <taxon>malvids</taxon>
        <taxon>Brassicales</taxon>
        <taxon>Brassicaceae</taxon>
        <taxon>Cardamineae</taxon>
        <taxon>Cardamine</taxon>
    </lineage>
</organism>
<evidence type="ECO:0000313" key="1">
    <source>
        <dbReference type="EMBL" id="KAL1188982.1"/>
    </source>
</evidence>
<comment type="caution">
    <text evidence="1">The sequence shown here is derived from an EMBL/GenBank/DDBJ whole genome shotgun (WGS) entry which is preliminary data.</text>
</comment>
<dbReference type="PANTHER" id="PTHR24559">
    <property type="entry name" value="TRANSPOSON TY3-I GAG-POL POLYPROTEIN"/>
    <property type="match status" value="1"/>
</dbReference>
<dbReference type="AlphaFoldDB" id="A0ABD0Z2V4"/>
<evidence type="ECO:0008006" key="3">
    <source>
        <dbReference type="Google" id="ProtNLM"/>
    </source>
</evidence>
<dbReference type="SUPFAM" id="SSF56672">
    <property type="entry name" value="DNA/RNA polymerases"/>
    <property type="match status" value="1"/>
</dbReference>
<accession>A0ABD0Z2V4</accession>
<protein>
    <recommendedName>
        <fullName evidence="3">Reverse transcriptase domain-containing protein</fullName>
    </recommendedName>
</protein>
<dbReference type="InterPro" id="IPR053134">
    <property type="entry name" value="RNA-dir_DNA_polymerase"/>
</dbReference>
<dbReference type="EMBL" id="JBANAX010000908">
    <property type="protein sequence ID" value="KAL1188982.1"/>
    <property type="molecule type" value="Genomic_DNA"/>
</dbReference>
<gene>
    <name evidence="1" type="ORF">V5N11_014451</name>
</gene>
<dbReference type="PANTHER" id="PTHR24559:SF444">
    <property type="entry name" value="REVERSE TRANSCRIPTASE DOMAIN-CONTAINING PROTEIN"/>
    <property type="match status" value="1"/>
</dbReference>
<reference evidence="1 2" key="1">
    <citation type="submission" date="2024-04" db="EMBL/GenBank/DDBJ databases">
        <title>Genome assembly C_amara_ONT_v2.</title>
        <authorList>
            <person name="Yant L."/>
            <person name="Moore C."/>
            <person name="Slenker M."/>
        </authorList>
    </citation>
    <scope>NUCLEOTIDE SEQUENCE [LARGE SCALE GENOMIC DNA]</scope>
    <source>
        <tissue evidence="1">Leaf</tissue>
    </source>
</reference>
<dbReference type="InterPro" id="IPR043128">
    <property type="entry name" value="Rev_trsase/Diguanyl_cyclase"/>
</dbReference>
<keyword evidence="2" id="KW-1185">Reference proteome</keyword>
<dbReference type="InterPro" id="IPR043502">
    <property type="entry name" value="DNA/RNA_pol_sf"/>
</dbReference>